<reference evidence="5 6" key="1">
    <citation type="journal article" date="2001" name="Nature">
        <title>Initial sequencing and analysis of the human genome.</title>
        <authorList>
            <consortium name="International Human Genome Sequencing Consortium"/>
            <person name="Lander E.S."/>
            <person name="Linton L.M."/>
            <person name="Birren B."/>
            <person name="Nusbaum C."/>
            <person name="Zody M.C."/>
            <person name="Baldwin J."/>
            <person name="Devon K."/>
            <person name="Dewar K."/>
            <person name="Doyle M."/>
            <person name="FitzHugh W."/>
            <person name="Funke R."/>
            <person name="Gage D."/>
            <person name="Harris K."/>
            <person name="Heaford A."/>
            <person name="Howland J."/>
            <person name="Kann L."/>
            <person name="Lehoczky J."/>
            <person name="LeVine R."/>
            <person name="McEwan P."/>
            <person name="McKernan K."/>
            <person name="Meldrim J."/>
            <person name="Mesirov J.P."/>
            <person name="Miranda C."/>
            <person name="Morris W."/>
            <person name="Naylor J."/>
            <person name="Raymond C."/>
            <person name="Rosetti M."/>
            <person name="Santos R."/>
            <person name="Sheridan A."/>
            <person name="Sougnez C."/>
            <person name="Stange-Thomann N."/>
            <person name="Stojanovic N."/>
            <person name="Subramanian A."/>
            <person name="Wyman D."/>
            <person name="Rogers J."/>
            <person name="Sulston J."/>
            <person name="Ainscough R."/>
            <person name="Beck S."/>
            <person name="Bentley D."/>
            <person name="Burton J."/>
            <person name="Clee C."/>
            <person name="Carter N."/>
            <person name="Coulson A."/>
            <person name="Deadman R."/>
            <person name="Deloukas P."/>
            <person name="Dunham A."/>
            <person name="Dunham I."/>
            <person name="Durbin R."/>
            <person name="French L."/>
            <person name="Grafham D."/>
            <person name="Gregory S."/>
            <person name="Hubbard T."/>
            <person name="Humphray S."/>
            <person name="Hunt A."/>
            <person name="Jones M."/>
            <person name="Lloyd C."/>
            <person name="McMurray A."/>
            <person name="Matthews L."/>
            <person name="Mercer S."/>
            <person name="Milne S."/>
            <person name="Mullikin J.C."/>
            <person name="Mungall A."/>
            <person name="Plumb R."/>
            <person name="Ross M."/>
            <person name="Shownkeen R."/>
            <person name="Sims S."/>
            <person name="Waterston R.H."/>
            <person name="Wilson R.K."/>
            <person name="Hillier L.W."/>
            <person name="McPherson J.D."/>
            <person name="Marra M.A."/>
            <person name="Mardis E.R."/>
            <person name="Fulton L.A."/>
            <person name="Chinwalla A.T."/>
            <person name="Pepin K.H."/>
            <person name="Gish W.R."/>
            <person name="Chissoe S.L."/>
            <person name="Wendl M.C."/>
            <person name="Delehaunty K.D."/>
            <person name="Miner T.L."/>
            <person name="Delehaunty A."/>
            <person name="Kramer J.B."/>
            <person name="Cook L.L."/>
            <person name="Fulton R.S."/>
            <person name="Johnson D.L."/>
            <person name="Minx P.J."/>
            <person name="Clifton S.W."/>
            <person name="Hawkins T."/>
            <person name="Branscomb E."/>
            <person name="Predki P."/>
            <person name="Richardson P."/>
            <person name="Wenning S."/>
            <person name="Slezak T."/>
            <person name="Doggett N."/>
            <person name="Cheng J.F."/>
            <person name="Olsen A."/>
            <person name="Lucas S."/>
            <person name="Elkin C."/>
            <person name="Uberbacher E."/>
            <person name="Frazier M."/>
            <person name="Gibbs R.A."/>
            <person name="Muzny D.M."/>
            <person name="Scherer S.E."/>
            <person name="Bouck J.B."/>
            <person name="Sodergren E.J."/>
            <person name="Worley K.C."/>
            <person name="Rives C.M."/>
            <person name="Gorrell J.H."/>
            <person name="Metzker M.L."/>
            <person name="Naylor S.L."/>
            <person name="Kucherlapati R.S."/>
            <person name="Nelson D.L."/>
            <person name="Weinstock G.M."/>
            <person name="Sakaki Y."/>
            <person name="Fujiyama A."/>
            <person name="Hattori M."/>
            <person name="Yada T."/>
            <person name="Toyoda A."/>
            <person name="Itoh T."/>
            <person name="Kawagoe C."/>
            <person name="Watanabe H."/>
            <person name="Totoki Y."/>
            <person name="Taylor T."/>
            <person name="Weissenbach J."/>
            <person name="Heilig R."/>
            <person name="Saurin W."/>
            <person name="Artiguenave F."/>
            <person name="Brottier P."/>
            <person name="Bruls T."/>
            <person name="Pelletier E."/>
            <person name="Robert C."/>
            <person name="Wincker P."/>
            <person name="Smith D.R."/>
            <person name="Doucette-Stamm L."/>
            <person name="Rubenfield M."/>
            <person name="Weinstock K."/>
            <person name="Lee H.M."/>
            <person name="Dubois J."/>
            <person name="Rosenthal A."/>
            <person name="Platzer M."/>
            <person name="Nyakatura G."/>
            <person name="Taudien S."/>
            <person name="Rump A."/>
            <person name="Yang H."/>
            <person name="Yu J."/>
            <person name="Wang J."/>
            <person name="Huang G."/>
            <person name="Gu J."/>
            <person name="Hood L."/>
            <person name="Rowen L."/>
            <person name="Madan A."/>
            <person name="Qin S."/>
            <person name="Davis R.W."/>
            <person name="Federspiel N.A."/>
            <person name="Abola A.P."/>
            <person name="Proctor M.J."/>
            <person name="Myers R.M."/>
            <person name="Schmutz J."/>
            <person name="Dickson M."/>
            <person name="Grimwood J."/>
            <person name="Cox D.R."/>
            <person name="Olson M.V."/>
            <person name="Kaul R."/>
            <person name="Raymond C."/>
            <person name="Shimizu N."/>
            <person name="Kawasaki K."/>
            <person name="Minoshima S."/>
            <person name="Evans G.A."/>
            <person name="Athanasiou M."/>
            <person name="Schultz R."/>
            <person name="Roe B.A."/>
            <person name="Chen F."/>
            <person name="Pan H."/>
            <person name="Ramser J."/>
            <person name="Lehrach H."/>
            <person name="Reinhardt R."/>
            <person name="McCombie W.R."/>
            <person name="de la Bastide M."/>
            <person name="Dedhia N."/>
            <person name="Blocker H."/>
            <person name="Hornischer K."/>
            <person name="Nordsiek G."/>
            <person name="Agarwala R."/>
            <person name="Aravind L."/>
            <person name="Bailey J.A."/>
            <person name="Bateman A."/>
            <person name="Batzoglou S."/>
            <person name="Birney E."/>
            <person name="Bork P."/>
            <person name="Brown D.G."/>
            <person name="Burge C.B."/>
            <person name="Cerutti L."/>
            <person name="Chen H.C."/>
            <person name="Church D."/>
            <person name="Clamp M."/>
            <person name="Copley R.R."/>
            <person name="Doerks T."/>
            <person name="Eddy S.R."/>
            <person name="Eichler E.E."/>
            <person name="Furey T.S."/>
            <person name="Galagan J."/>
            <person name="Gilbert J.G."/>
            <person name="Harmon C."/>
            <person name="Hayashizaki Y."/>
            <person name="Haussler D."/>
            <person name="Hermjakob H."/>
            <person name="Hokamp K."/>
            <person name="Jang W."/>
            <person name="Johnson L.S."/>
            <person name="Jones T.A."/>
            <person name="Kasif S."/>
            <person name="Kaspryzk A."/>
            <person name="Kennedy S."/>
            <person name="Kent W.J."/>
            <person name="Kitts P."/>
            <person name="Koonin E.V."/>
            <person name="Korf I."/>
            <person name="Kulp D."/>
            <person name="Lancet D."/>
            <person name="Lowe T.M."/>
            <person name="McLysaght A."/>
            <person name="Mikkelsen T."/>
            <person name="Moran J.V."/>
            <person name="Mulder N."/>
            <person name="Pollara V.J."/>
            <person name="Ponting C.P."/>
            <person name="Schuler G."/>
            <person name="Schultz J."/>
            <person name="Slater G."/>
            <person name="Smit A.F."/>
            <person name="Stupka E."/>
            <person name="Szustakowski J."/>
            <person name="Thierry-Mieg D."/>
            <person name="Thierry-Mieg J."/>
            <person name="Wagner L."/>
            <person name="Wallis J."/>
            <person name="Wheeler R."/>
            <person name="Williams A."/>
            <person name="Wolf Y.I."/>
            <person name="Wolfe K.H."/>
            <person name="Yang S.P."/>
            <person name="Yeh R.F."/>
            <person name="Collins F."/>
            <person name="Guyer M.S."/>
            <person name="Peterson J."/>
            <person name="Felsenfeld A."/>
            <person name="Wetterstrand K.A."/>
            <person name="Patrinos A."/>
            <person name="Morgan M.J."/>
            <person name="de Jong P."/>
            <person name="Catanese J.J."/>
            <person name="Osoegawa K."/>
            <person name="Shizuya H."/>
            <person name="Choi S."/>
            <person name="Chen Y.J."/>
        </authorList>
    </citation>
    <scope>NUCLEOTIDE SEQUENCE [LARGE SCALE GENOMIC DNA]</scope>
</reference>
<dbReference type="InterPro" id="IPR017441">
    <property type="entry name" value="Protein_kinase_ATP_BS"/>
</dbReference>
<dbReference type="EMBL" id="AC011530">
    <property type="status" value="NOT_ANNOTATED_CDS"/>
    <property type="molecule type" value="Genomic_DNA"/>
</dbReference>
<name>M0QX08_HUMAN</name>
<proteinExistence type="predicted"/>
<dbReference type="PAN-GO" id="M0QX08">
    <property type="GO annotations" value="0 GO annotations based on evolutionary models"/>
</dbReference>
<keyword evidence="2" id="KW-0808">Transferase</keyword>
<dbReference type="UCSC" id="uc061acr.1">
    <property type="organism name" value="human"/>
</dbReference>
<keyword evidence="3" id="KW-0067">ATP-binding</keyword>
<reference evidence="5" key="5">
    <citation type="submission" date="2025-09" db="UniProtKB">
        <authorList>
            <consortium name="Ensembl"/>
        </authorList>
    </citation>
    <scope>IDENTIFICATION</scope>
</reference>
<keyword evidence="6" id="KW-1185">Reference proteome</keyword>
<evidence type="ECO:0000256" key="2">
    <source>
        <dbReference type="ARBA" id="ARBA00022777"/>
    </source>
</evidence>
<dbReference type="InterPro" id="IPR000719">
    <property type="entry name" value="Prot_kinase_dom"/>
</dbReference>
<dbReference type="GeneCards" id="ENSG00000268434"/>
<dbReference type="VEuPathDB" id="HostDB:ENSG00000268434"/>
<dbReference type="BioMuta" id="ENSG00000268434"/>
<dbReference type="Gene3D" id="3.30.200.20">
    <property type="entry name" value="Phosphorylase Kinase, domain 1"/>
    <property type="match status" value="1"/>
</dbReference>
<dbReference type="MassIVE" id="M0QX08"/>
<evidence type="ECO:0000256" key="1">
    <source>
        <dbReference type="ARBA" id="ARBA00022527"/>
    </source>
</evidence>
<dbReference type="InterPro" id="IPR050839">
    <property type="entry name" value="Rho-assoc_Ser/Thr_Kinase"/>
</dbReference>
<dbReference type="Proteomes" id="UP000005640">
    <property type="component" value="Chromosome 19"/>
</dbReference>
<keyword evidence="3" id="KW-0547">Nucleotide-binding</keyword>
<dbReference type="GO" id="GO:0005524">
    <property type="term" value="F:ATP binding"/>
    <property type="evidence" value="ECO:0007669"/>
    <property type="project" value="UniProtKB-UniRule"/>
</dbReference>
<evidence type="ECO:0000313" key="6">
    <source>
        <dbReference type="Proteomes" id="UP000005640"/>
    </source>
</evidence>
<feature type="domain" description="Protein kinase" evidence="4">
    <location>
        <begin position="102"/>
        <end position="132"/>
    </location>
</feature>
<accession>M0QX08</accession>
<dbReference type="PANTHER" id="PTHR22988:SF79">
    <property type="entry name" value="LOW QUALITY PROTEIN: MYOTONIN-PROTEIN KINASE"/>
    <property type="match status" value="1"/>
</dbReference>
<dbReference type="ExpressionAtlas" id="M0QX08">
    <property type="expression patterns" value="baseline"/>
</dbReference>
<dbReference type="SUPFAM" id="SSF56112">
    <property type="entry name" value="Protein kinase-like (PK-like)"/>
    <property type="match status" value="1"/>
</dbReference>
<reference evidence="5" key="4">
    <citation type="submission" date="2025-08" db="UniProtKB">
        <authorList>
            <consortium name="Ensembl"/>
        </authorList>
    </citation>
    <scope>IDENTIFICATION</scope>
</reference>
<dbReference type="RNAct" id="M0QX08">
    <property type="molecule type" value="protein"/>
</dbReference>
<feature type="non-terminal residue" evidence="5">
    <location>
        <position position="1"/>
    </location>
</feature>
<evidence type="ECO:0000313" key="5">
    <source>
        <dbReference type="Ensembl" id="ENSP00000468837.1"/>
    </source>
</evidence>
<dbReference type="GO" id="GO:0004674">
    <property type="term" value="F:protein serine/threonine kinase activity"/>
    <property type="evidence" value="ECO:0007669"/>
    <property type="project" value="UniProtKB-KW"/>
</dbReference>
<sequence>PLVCKKIAQERLTVLLFLEDCIITACQEGLICTWARPGKAFTDEETEAQTGEGSWPRSPSKSVVEELGASELAQDKYVADFLQWAEPIVVRLKEVRLQRDDFEILKVIGRGAFSEVAVVKMKQTGQVYAMKI</sequence>
<dbReference type="PaxDb" id="9606-ENSP00000468837"/>
<dbReference type="PANTHER" id="PTHR22988">
    <property type="entry name" value="MYOTONIC DYSTROPHY S/T KINASE-RELATED"/>
    <property type="match status" value="1"/>
</dbReference>
<organism evidence="5 6">
    <name type="scientific">Homo sapiens</name>
    <name type="common">Human</name>
    <dbReference type="NCBI Taxonomy" id="9606"/>
    <lineage>
        <taxon>Eukaryota</taxon>
        <taxon>Metazoa</taxon>
        <taxon>Chordata</taxon>
        <taxon>Craniata</taxon>
        <taxon>Vertebrata</taxon>
        <taxon>Euteleostomi</taxon>
        <taxon>Mammalia</taxon>
        <taxon>Eutheria</taxon>
        <taxon>Euarchontoglires</taxon>
        <taxon>Primates</taxon>
        <taxon>Haplorrhini</taxon>
        <taxon>Catarrhini</taxon>
        <taxon>Hominidae</taxon>
        <taxon>Homo</taxon>
    </lineage>
</organism>
<dbReference type="AlphaFoldDB" id="M0QX08"/>
<dbReference type="InterPro" id="IPR015943">
    <property type="entry name" value="WD40/YVTN_repeat-like_dom_sf"/>
</dbReference>
<protein>
    <recommendedName>
        <fullName evidence="4">Protein kinase domain-containing protein</fullName>
    </recommendedName>
</protein>
<dbReference type="eggNOG" id="KOG0612">
    <property type="taxonomic scope" value="Eukaryota"/>
</dbReference>
<dbReference type="Ensembl" id="ENST00000596586.5">
    <property type="protein sequence ID" value="ENSP00000468837.1"/>
    <property type="gene ID" value="ENSG00000268434.5"/>
</dbReference>
<dbReference type="Bgee" id="ENSG00000268434">
    <property type="expression patterns" value="Expressed in male germ line stem cell (sensu Vertebrata) in testis and 95 other cell types or tissues"/>
</dbReference>
<feature type="non-terminal residue" evidence="5">
    <location>
        <position position="132"/>
    </location>
</feature>
<dbReference type="PROSITE" id="PS50011">
    <property type="entry name" value="PROTEIN_KINASE_DOM"/>
    <property type="match status" value="1"/>
</dbReference>
<dbReference type="InterPro" id="IPR011009">
    <property type="entry name" value="Kinase-like_dom_sf"/>
</dbReference>
<dbReference type="STRING" id="9606.ENSP00000468837"/>
<evidence type="ECO:0000256" key="3">
    <source>
        <dbReference type="PROSITE-ProRule" id="PRU10141"/>
    </source>
</evidence>
<reference evidence="5 6" key="3">
    <citation type="journal article" date="2004" name="Nature">
        <title>Finishing the euchromatic sequence of the human genome.</title>
        <authorList>
            <consortium name="International Human Genome Sequencing Consortium"/>
        </authorList>
    </citation>
    <scope>NUCLEOTIDE SEQUENCE [LARGE SCALE GENOMIC DNA]</scope>
</reference>
<reference evidence="5 6" key="2">
    <citation type="journal article" date="2004" name="Nature">
        <title>The DNA sequence and biology of human chromosome 19.</title>
        <authorList>
            <person name="Grimwood J."/>
            <person name="Gordon L.A."/>
            <person name="Olsen A."/>
            <person name="Terry A."/>
            <person name="Schmutz J."/>
            <person name="Lamerdin J."/>
            <person name="Hellsten U."/>
            <person name="Goodstein D."/>
            <person name="Couronne O."/>
            <person name="Tran-Gyamfi M."/>
            <person name="Aerts A."/>
            <person name="Altherr M."/>
            <person name="Ashworth L."/>
            <person name="Bajorek E."/>
            <person name="Black S."/>
            <person name="Branscomb E."/>
            <person name="Caenepeel S."/>
            <person name="Carrano A."/>
            <person name="Caoile C."/>
            <person name="Chan Y.M."/>
            <person name="Christensen M."/>
            <person name="Cleland C.A."/>
            <person name="Copeland A."/>
            <person name="Dalin E."/>
            <person name="Dehal P."/>
            <person name="Denys M."/>
            <person name="Detter J.C."/>
            <person name="Escobar J."/>
            <person name="Flowers D."/>
            <person name="Fotopulos D."/>
            <person name="Garcia C."/>
            <person name="Georgescu A.M."/>
            <person name="Glavina T."/>
            <person name="Gomez M."/>
            <person name="Gonzales E."/>
            <person name="Groza M."/>
            <person name="Hammon N."/>
            <person name="Hawkins T."/>
            <person name="Haydu L."/>
            <person name="Ho I."/>
            <person name="Huang W."/>
            <person name="Israni S."/>
            <person name="Jett J."/>
            <person name="Kadner K."/>
            <person name="Kimball H."/>
            <person name="Kobayashi A."/>
            <person name="Larionov V."/>
            <person name="Leem S.H."/>
            <person name="Lopez F."/>
            <person name="Lou Y."/>
            <person name="Lowry S."/>
            <person name="Malfatti S."/>
            <person name="Martinez D."/>
            <person name="McCready P."/>
            <person name="Medina C."/>
            <person name="Morgan J."/>
            <person name="Nelson K."/>
            <person name="Nolan M."/>
            <person name="Ovcharenko I."/>
            <person name="Pitluck S."/>
            <person name="Pollard M."/>
            <person name="Popkie A.P."/>
            <person name="Predki P."/>
            <person name="Quan G."/>
            <person name="Ramirez L."/>
            <person name="Rash S."/>
            <person name="Retterer J."/>
            <person name="Rodriguez A."/>
            <person name="Rogers S."/>
            <person name="Salamov A."/>
            <person name="Salazar A."/>
            <person name="She X."/>
            <person name="Smith D."/>
            <person name="Slezak T."/>
            <person name="Solovyev V."/>
            <person name="Thayer N."/>
            <person name="Tice H."/>
            <person name="Tsai M."/>
            <person name="Ustaszewska A."/>
            <person name="Vo N."/>
            <person name="Wagner M."/>
            <person name="Wheeler J."/>
            <person name="Wu K."/>
            <person name="Xie G."/>
            <person name="Yang J."/>
            <person name="Dubchak I."/>
            <person name="Furey T.S."/>
            <person name="DeJong P."/>
            <person name="Dickson M."/>
            <person name="Gordon D."/>
            <person name="Eichler E.E."/>
            <person name="Pennacchio L.A."/>
            <person name="Richardson P."/>
            <person name="Stubbs L."/>
            <person name="Rokhsar D.S."/>
            <person name="Myers R.M."/>
            <person name="Rubin E.M."/>
            <person name="Lucas S.M."/>
        </authorList>
    </citation>
    <scope>NUCLEOTIDE SEQUENCE [LARGE SCALE GENOMIC DNA]</scope>
</reference>
<keyword evidence="2" id="KW-0418">Kinase</keyword>
<dbReference type="eggNOG" id="KOG2394">
    <property type="taxonomic scope" value="Eukaryota"/>
</dbReference>
<feature type="binding site" evidence="3">
    <location>
        <position position="131"/>
    </location>
    <ligand>
        <name>ATP</name>
        <dbReference type="ChEBI" id="CHEBI:30616"/>
    </ligand>
</feature>
<keyword evidence="1" id="KW-0723">Serine/threonine-protein kinase</keyword>
<dbReference type="HOGENOM" id="CLU_2215834_0_0_1"/>
<evidence type="ECO:0000259" key="4">
    <source>
        <dbReference type="PROSITE" id="PS50011"/>
    </source>
</evidence>
<dbReference type="SMR" id="M0QX08"/>
<dbReference type="Gene3D" id="2.130.10.10">
    <property type="entry name" value="YVTN repeat-like/Quinoprotein amine dehydrogenase"/>
    <property type="match status" value="1"/>
</dbReference>
<dbReference type="PROSITE" id="PS00107">
    <property type="entry name" value="PROTEIN_KINASE_ATP"/>
    <property type="match status" value="1"/>
</dbReference>